<protein>
    <recommendedName>
        <fullName evidence="3">Glycosyltransferase RgtA/B/C/D-like domain-containing protein</fullName>
    </recommendedName>
</protein>
<dbReference type="EMBL" id="UINC01012207">
    <property type="protein sequence ID" value="SVA53433.1"/>
    <property type="molecule type" value="Genomic_DNA"/>
</dbReference>
<keyword evidence="1" id="KW-1133">Transmembrane helix</keyword>
<organism evidence="2">
    <name type="scientific">marine metagenome</name>
    <dbReference type="NCBI Taxonomy" id="408172"/>
    <lineage>
        <taxon>unclassified sequences</taxon>
        <taxon>metagenomes</taxon>
        <taxon>ecological metagenomes</taxon>
    </lineage>
</organism>
<evidence type="ECO:0000256" key="1">
    <source>
        <dbReference type="SAM" id="Phobius"/>
    </source>
</evidence>
<keyword evidence="1" id="KW-0472">Membrane</keyword>
<feature type="transmembrane region" description="Helical" evidence="1">
    <location>
        <begin position="367"/>
        <end position="387"/>
    </location>
</feature>
<feature type="transmembrane region" description="Helical" evidence="1">
    <location>
        <begin position="102"/>
        <end position="123"/>
    </location>
</feature>
<gene>
    <name evidence="2" type="ORF">METZ01_LOCUS106287</name>
</gene>
<feature type="transmembrane region" description="Helical" evidence="1">
    <location>
        <begin position="312"/>
        <end position="332"/>
    </location>
</feature>
<sequence>MAWNTLEISFVSLKRPLLIISALSLFINISLTISHDIPAPSIHDEFGYLLTADTFASGRITNPTHPFKEHFEAHHIFWEPTYQAKYPPAQGFFLALGQVFTGLPIVGVWLSFALGCCALFWMMRSIVDEKWALLVTLLVLTNPTLIEYWGNTYWGGAVAMLGGSLFFGALFRLLKDISLQNSIIYGLGLFILANSRPAEGLFVVVGTIPILLYIFFRDSNYKRVTTHRNFIVPIVSISLLLIAWILFYNYRLTGDMLKWYYLQSTYDPGFHSPTVTYSFRIIRFWTFFIGPILSISILGLVVGLFHRIQSDWPILFAIILSLLLVHLSAAMTPGWPHYIAPITCIIFSCVAYGLSRFDDFKIKGESLGKISSAIVALVLVLQIIGLVDKLLSEEPYTWNKYRQDVISDLKKKEGKDLVFVHYSPNHNPHQDWVYNKADIDHAEVIWARDLGREKNSQLVEYYKDRNVWGVQPDVNPPKLQRLKTITTDLLSQ</sequence>
<feature type="transmembrane region" description="Helical" evidence="1">
    <location>
        <begin position="338"/>
        <end position="355"/>
    </location>
</feature>
<feature type="transmembrane region" description="Helical" evidence="1">
    <location>
        <begin position="282"/>
        <end position="305"/>
    </location>
</feature>
<evidence type="ECO:0000313" key="2">
    <source>
        <dbReference type="EMBL" id="SVA53433.1"/>
    </source>
</evidence>
<reference evidence="2" key="1">
    <citation type="submission" date="2018-05" db="EMBL/GenBank/DDBJ databases">
        <authorList>
            <person name="Lanie J.A."/>
            <person name="Ng W.-L."/>
            <person name="Kazmierczak K.M."/>
            <person name="Andrzejewski T.M."/>
            <person name="Davidsen T.M."/>
            <person name="Wayne K.J."/>
            <person name="Tettelin H."/>
            <person name="Glass J.I."/>
            <person name="Rusch D."/>
            <person name="Podicherti R."/>
            <person name="Tsui H.-C.T."/>
            <person name="Winkler M.E."/>
        </authorList>
    </citation>
    <scope>NUCLEOTIDE SEQUENCE</scope>
</reference>
<feature type="transmembrane region" description="Helical" evidence="1">
    <location>
        <begin position="152"/>
        <end position="171"/>
    </location>
</feature>
<feature type="transmembrane region" description="Helical" evidence="1">
    <location>
        <begin position="230"/>
        <end position="250"/>
    </location>
</feature>
<feature type="transmembrane region" description="Helical" evidence="1">
    <location>
        <begin position="201"/>
        <end position="218"/>
    </location>
</feature>
<proteinExistence type="predicted"/>
<keyword evidence="1" id="KW-0812">Transmembrane</keyword>
<name>A0A381WNH2_9ZZZZ</name>
<evidence type="ECO:0008006" key="3">
    <source>
        <dbReference type="Google" id="ProtNLM"/>
    </source>
</evidence>
<accession>A0A381WNH2</accession>
<dbReference type="AlphaFoldDB" id="A0A381WNH2"/>